<comment type="caution">
    <text evidence="1">The sequence shown here is derived from an EMBL/GenBank/DDBJ whole genome shotgun (WGS) entry which is preliminary data.</text>
</comment>
<name>A0A1F5XVH8_9BACT</name>
<dbReference type="GO" id="GO:0000271">
    <property type="term" value="P:polysaccharide biosynthetic process"/>
    <property type="evidence" value="ECO:0007669"/>
    <property type="project" value="InterPro"/>
</dbReference>
<dbReference type="InterPro" id="IPR007833">
    <property type="entry name" value="Capsule_polysaccharide_synth"/>
</dbReference>
<dbReference type="Pfam" id="PF05159">
    <property type="entry name" value="Capsule_synth"/>
    <property type="match status" value="1"/>
</dbReference>
<protein>
    <recommendedName>
        <fullName evidence="3">Capsule polysaccharide biosynthesis protein</fullName>
    </recommendedName>
</protein>
<evidence type="ECO:0008006" key="3">
    <source>
        <dbReference type="Google" id="ProtNLM"/>
    </source>
</evidence>
<dbReference type="EMBL" id="MFIP01000020">
    <property type="protein sequence ID" value="OGF91896.1"/>
    <property type="molecule type" value="Genomic_DNA"/>
</dbReference>
<evidence type="ECO:0000313" key="1">
    <source>
        <dbReference type="EMBL" id="OGF91896.1"/>
    </source>
</evidence>
<dbReference type="Proteomes" id="UP000177334">
    <property type="component" value="Unassembled WGS sequence"/>
</dbReference>
<proteinExistence type="predicted"/>
<dbReference type="AlphaFoldDB" id="A0A1F5XVH8"/>
<accession>A0A1F5XVH8</accession>
<organism evidence="1 2">
    <name type="scientific">Candidatus Giovannonibacteria bacterium RIFCSPLOWO2_12_FULL_43_26</name>
    <dbReference type="NCBI Taxonomy" id="1798363"/>
    <lineage>
        <taxon>Bacteria</taxon>
        <taxon>Candidatus Giovannoniibacteriota</taxon>
    </lineage>
</organism>
<reference evidence="1 2" key="1">
    <citation type="journal article" date="2016" name="Nat. Commun.">
        <title>Thousands of microbial genomes shed light on interconnected biogeochemical processes in an aquifer system.</title>
        <authorList>
            <person name="Anantharaman K."/>
            <person name="Brown C.T."/>
            <person name="Hug L.A."/>
            <person name="Sharon I."/>
            <person name="Castelle C.J."/>
            <person name="Probst A.J."/>
            <person name="Thomas B.C."/>
            <person name="Singh A."/>
            <person name="Wilkins M.J."/>
            <person name="Karaoz U."/>
            <person name="Brodie E.L."/>
            <person name="Williams K.H."/>
            <person name="Hubbard S.S."/>
            <person name="Banfield J.F."/>
        </authorList>
    </citation>
    <scope>NUCLEOTIDE SEQUENCE [LARGE SCALE GENOMIC DNA]</scope>
</reference>
<gene>
    <name evidence="1" type="ORF">A3H05_03675</name>
</gene>
<sequence>MRIFLIQWGGDSVRELFDVVKELKARSHKIVYWVADKNWPLDRSQFSGTIFHDLEDAIEGRSAAAVDTSQFTPPGDDLIAQLYETESLLLTMMNKRYGHLSVSERKRFYYRLIQYWQGILKHYRPDVIIFPLVPHSVYDLVIYFLAKLLGIKTVMFTATQDFIRLMVMNDFVEGGRILKKTIEENKQKQFSLEDLSDDLRGYFFKHTSQGGDPTPPNMINIQKQYGRSRAAILLDAIKSFTLFSKAVNYAKKRFGSNLRKEYQGLEKPPDLSRNFIYVPLQYQPEATTSPLAGNFADQCLLIETLAAAIPDNWVIYVKEHPRQFIFSGLNFSQYRYCGYYEDIARLKKVQIVPTTTDTYSLINFSKAVAINTGTAGLEAALRLKPVLVFGYAWYRDCPGMFVVRDTDSCREAIKKIIGGARIDTQQLINYFAAVDRASFPGYVEPHLKKLSTISEEENVANLTKALIDEIETS</sequence>
<evidence type="ECO:0000313" key="2">
    <source>
        <dbReference type="Proteomes" id="UP000177334"/>
    </source>
</evidence>
<dbReference type="GO" id="GO:0015774">
    <property type="term" value="P:polysaccharide transport"/>
    <property type="evidence" value="ECO:0007669"/>
    <property type="project" value="InterPro"/>
</dbReference>